<dbReference type="PRINTS" id="PR00385">
    <property type="entry name" value="P450"/>
</dbReference>
<keyword evidence="7 14" id="KW-0479">Metal-binding</keyword>
<dbReference type="SUPFAM" id="SSF48264">
    <property type="entry name" value="Cytochrome P450"/>
    <property type="match status" value="1"/>
</dbReference>
<protein>
    <recommendedName>
        <fullName evidence="18">Cytochrome P450</fullName>
    </recommendedName>
</protein>
<evidence type="ECO:0000313" key="16">
    <source>
        <dbReference type="EMBL" id="CAD7079528.1"/>
    </source>
</evidence>
<keyword evidence="8" id="KW-0256">Endoplasmic reticulum</keyword>
<evidence type="ECO:0000256" key="2">
    <source>
        <dbReference type="ARBA" id="ARBA00003690"/>
    </source>
</evidence>
<evidence type="ECO:0000256" key="11">
    <source>
        <dbReference type="ARBA" id="ARBA00023004"/>
    </source>
</evidence>
<evidence type="ECO:0000256" key="13">
    <source>
        <dbReference type="ARBA" id="ARBA00023136"/>
    </source>
</evidence>
<evidence type="ECO:0008006" key="18">
    <source>
        <dbReference type="Google" id="ProtNLM"/>
    </source>
</evidence>
<accession>A0A7R8UEW7</accession>
<dbReference type="Pfam" id="PF00067">
    <property type="entry name" value="p450"/>
    <property type="match status" value="1"/>
</dbReference>
<evidence type="ECO:0000256" key="6">
    <source>
        <dbReference type="ARBA" id="ARBA00022617"/>
    </source>
</evidence>
<reference evidence="16 17" key="1">
    <citation type="submission" date="2020-11" db="EMBL/GenBank/DDBJ databases">
        <authorList>
            <person name="Wallbank WR R."/>
            <person name="Pardo Diaz C."/>
            <person name="Kozak K."/>
            <person name="Martin S."/>
            <person name="Jiggins C."/>
            <person name="Moest M."/>
            <person name="Warren A I."/>
            <person name="Generalovic N T."/>
            <person name="Byers J.R.P. K."/>
            <person name="Montejo-Kovacevich G."/>
            <person name="Yen C E."/>
        </authorList>
    </citation>
    <scope>NUCLEOTIDE SEQUENCE [LARGE SCALE GENOMIC DNA]</scope>
</reference>
<evidence type="ECO:0000313" key="17">
    <source>
        <dbReference type="Proteomes" id="UP000594454"/>
    </source>
</evidence>
<gene>
    <name evidence="16" type="ORF">HERILL_LOCUS2741</name>
</gene>
<evidence type="ECO:0000256" key="12">
    <source>
        <dbReference type="ARBA" id="ARBA00023033"/>
    </source>
</evidence>
<keyword evidence="17" id="KW-1185">Reference proteome</keyword>
<dbReference type="FunFam" id="1.10.630.10:FF:000042">
    <property type="entry name" value="Cytochrome P450"/>
    <property type="match status" value="1"/>
</dbReference>
<evidence type="ECO:0000256" key="10">
    <source>
        <dbReference type="ARBA" id="ARBA00023002"/>
    </source>
</evidence>
<dbReference type="PROSITE" id="PS00086">
    <property type="entry name" value="CYTOCHROME_P450"/>
    <property type="match status" value="1"/>
</dbReference>
<dbReference type="OrthoDB" id="2789670at2759"/>
<name>A0A7R8UEW7_HERIL</name>
<dbReference type="EMBL" id="LR899009">
    <property type="protein sequence ID" value="CAD7079528.1"/>
    <property type="molecule type" value="Genomic_DNA"/>
</dbReference>
<evidence type="ECO:0000256" key="7">
    <source>
        <dbReference type="ARBA" id="ARBA00022723"/>
    </source>
</evidence>
<dbReference type="InterPro" id="IPR017972">
    <property type="entry name" value="Cyt_P450_CS"/>
</dbReference>
<keyword evidence="13" id="KW-0472">Membrane</keyword>
<dbReference type="PANTHER" id="PTHR24292:SF54">
    <property type="entry name" value="CYP9F3-RELATED"/>
    <property type="match status" value="1"/>
</dbReference>
<evidence type="ECO:0000256" key="1">
    <source>
        <dbReference type="ARBA" id="ARBA00001971"/>
    </source>
</evidence>
<dbReference type="InParanoid" id="A0A7R8UEW7"/>
<keyword evidence="12 15" id="KW-0503">Monooxygenase</keyword>
<dbReference type="InterPro" id="IPR050476">
    <property type="entry name" value="Insect_CytP450_Detox"/>
</dbReference>
<dbReference type="InterPro" id="IPR002401">
    <property type="entry name" value="Cyt_P450_E_grp-I"/>
</dbReference>
<dbReference type="GO" id="GO:0005506">
    <property type="term" value="F:iron ion binding"/>
    <property type="evidence" value="ECO:0007669"/>
    <property type="project" value="InterPro"/>
</dbReference>
<dbReference type="InterPro" id="IPR001128">
    <property type="entry name" value="Cyt_P450"/>
</dbReference>
<keyword evidence="9" id="KW-0492">Microsome</keyword>
<evidence type="ECO:0000256" key="8">
    <source>
        <dbReference type="ARBA" id="ARBA00022824"/>
    </source>
</evidence>
<comment type="similarity">
    <text evidence="5 15">Belongs to the cytochrome P450 family.</text>
</comment>
<dbReference type="GO" id="GO:0004497">
    <property type="term" value="F:monooxygenase activity"/>
    <property type="evidence" value="ECO:0007669"/>
    <property type="project" value="UniProtKB-KW"/>
</dbReference>
<comment type="function">
    <text evidence="2">May be involved in the metabolism of insect hormones and in the breakdown of synthetic insecticides.</text>
</comment>
<dbReference type="AlphaFoldDB" id="A0A7R8UEW7"/>
<dbReference type="GO" id="GO:0005789">
    <property type="term" value="C:endoplasmic reticulum membrane"/>
    <property type="evidence" value="ECO:0007669"/>
    <property type="project" value="UniProtKB-SubCell"/>
</dbReference>
<dbReference type="GO" id="GO:0020037">
    <property type="term" value="F:heme binding"/>
    <property type="evidence" value="ECO:0007669"/>
    <property type="project" value="InterPro"/>
</dbReference>
<dbReference type="GO" id="GO:0016705">
    <property type="term" value="F:oxidoreductase activity, acting on paired donors, with incorporation or reduction of molecular oxygen"/>
    <property type="evidence" value="ECO:0007669"/>
    <property type="project" value="InterPro"/>
</dbReference>
<evidence type="ECO:0000256" key="14">
    <source>
        <dbReference type="PIRSR" id="PIRSR602401-1"/>
    </source>
</evidence>
<evidence type="ECO:0000256" key="4">
    <source>
        <dbReference type="ARBA" id="ARBA00004406"/>
    </source>
</evidence>
<comment type="cofactor">
    <cofactor evidence="1 14">
        <name>heme</name>
        <dbReference type="ChEBI" id="CHEBI:30413"/>
    </cofactor>
</comment>
<evidence type="ECO:0000256" key="15">
    <source>
        <dbReference type="RuleBase" id="RU000461"/>
    </source>
</evidence>
<keyword evidence="11 14" id="KW-0408">Iron</keyword>
<keyword evidence="10 15" id="KW-0560">Oxidoreductase</keyword>
<organism evidence="16 17">
    <name type="scientific">Hermetia illucens</name>
    <name type="common">Black soldier fly</name>
    <dbReference type="NCBI Taxonomy" id="343691"/>
    <lineage>
        <taxon>Eukaryota</taxon>
        <taxon>Metazoa</taxon>
        <taxon>Ecdysozoa</taxon>
        <taxon>Arthropoda</taxon>
        <taxon>Hexapoda</taxon>
        <taxon>Insecta</taxon>
        <taxon>Pterygota</taxon>
        <taxon>Neoptera</taxon>
        <taxon>Endopterygota</taxon>
        <taxon>Diptera</taxon>
        <taxon>Brachycera</taxon>
        <taxon>Stratiomyomorpha</taxon>
        <taxon>Stratiomyidae</taxon>
        <taxon>Hermetiinae</taxon>
        <taxon>Hermetia</taxon>
    </lineage>
</organism>
<evidence type="ECO:0000256" key="3">
    <source>
        <dbReference type="ARBA" id="ARBA00004174"/>
    </source>
</evidence>
<dbReference type="PRINTS" id="PR00463">
    <property type="entry name" value="EP450I"/>
</dbReference>
<evidence type="ECO:0000256" key="9">
    <source>
        <dbReference type="ARBA" id="ARBA00022848"/>
    </source>
</evidence>
<dbReference type="Gene3D" id="1.10.630.10">
    <property type="entry name" value="Cytochrome P450"/>
    <property type="match status" value="1"/>
</dbReference>
<dbReference type="CDD" id="cd11056">
    <property type="entry name" value="CYP6-like"/>
    <property type="match status" value="1"/>
</dbReference>
<dbReference type="Proteomes" id="UP000594454">
    <property type="component" value="Chromosome 1"/>
</dbReference>
<dbReference type="FunCoup" id="A0A7R8UEW7">
    <property type="interactions" value="46"/>
</dbReference>
<comment type="subcellular location">
    <subcellularLocation>
        <location evidence="4">Endoplasmic reticulum membrane</location>
        <topology evidence="4">Peripheral membrane protein</topology>
    </subcellularLocation>
    <subcellularLocation>
        <location evidence="3">Microsome membrane</location>
        <topology evidence="3">Peripheral membrane protein</topology>
    </subcellularLocation>
</comment>
<sequence>MSTTTSFGVIETPNVGTHAEHAEGSQNEFGRDNVHLLYIKKYQPRVVYHIFRSDSSEVYFYFQRKFSYWKNRDVPYVEPLFPLGNLPWKHSDNLKEVFEKLYKVRHGSPLVGGYFFSQPVVIATDLDFVKDVLVKDFNSFHGRGVYSNEKDDPISAHLFSLDGPKWKSLRMKLSPTFTSGKMKFMFPTIVDVSERFNQTLGKMLDEGSDFDVKELLARFTTDVIGTCAFGLECNTLNDSDTDFRKYGRMVFEGARFDSIKRTIMQVPKLAETLGLTVFDKGIRNFFLGIVRQTIEHREKNNIKRNDFMDLLIDLKNNDTFDEEKKIKLEKLTLEEAAAQAFVFFIAGFETSSTVMMFALYELALNPDIQEKLRNEINTVYAKHEGHLTYETIKDMVYLDQVINESLRKYSPAVALQRTAQEDYRVANTKLVIEKGTTVLIPVYEIHNDARYYPNPEKFDPDRFLPEVWKVRHPMSFLGFGDGPRNCIGMRFGRMQSRVGLVMLLKNYRFEVSDKTPIPIEYSRKSLVLSPSDGMNLKIVKV</sequence>
<dbReference type="InterPro" id="IPR036396">
    <property type="entry name" value="Cyt_P450_sf"/>
</dbReference>
<feature type="binding site" description="axial binding residue" evidence="14">
    <location>
        <position position="486"/>
    </location>
    <ligand>
        <name>heme</name>
        <dbReference type="ChEBI" id="CHEBI:30413"/>
    </ligand>
    <ligandPart>
        <name>Fe</name>
        <dbReference type="ChEBI" id="CHEBI:18248"/>
    </ligandPart>
</feature>
<keyword evidence="6 14" id="KW-0349">Heme</keyword>
<dbReference type="PANTHER" id="PTHR24292">
    <property type="entry name" value="CYTOCHROME P450"/>
    <property type="match status" value="1"/>
</dbReference>
<evidence type="ECO:0000256" key="5">
    <source>
        <dbReference type="ARBA" id="ARBA00010617"/>
    </source>
</evidence>
<proteinExistence type="inferred from homology"/>